<evidence type="ECO:0000313" key="2">
    <source>
        <dbReference type="Proteomes" id="UP000053095"/>
    </source>
</evidence>
<dbReference type="InterPro" id="IPR021848">
    <property type="entry name" value="HODM_asu-like"/>
</dbReference>
<protein>
    <submittedName>
        <fullName evidence="1">Uncharacterized protein</fullName>
    </submittedName>
</protein>
<comment type="caution">
    <text evidence="1">The sequence shown here is derived from an EMBL/GenBank/DDBJ whole genome shotgun (WGS) entry which is preliminary data.</text>
</comment>
<gene>
    <name evidence="1" type="ORF">TCE0_022f06732</name>
</gene>
<accession>A0A6V8H8U4</accession>
<reference evidence="2" key="1">
    <citation type="journal article" date="2015" name="Genome Announc.">
        <title>Draft genome sequence of Talaromyces cellulolyticus strain Y-94, a source of lignocellulosic biomass-degrading enzymes.</title>
        <authorList>
            <person name="Fujii T."/>
            <person name="Koike H."/>
            <person name="Sawayama S."/>
            <person name="Yano S."/>
            <person name="Inoue H."/>
        </authorList>
    </citation>
    <scope>NUCLEOTIDE SEQUENCE [LARGE SCALE GENOMIC DNA]</scope>
    <source>
        <strain evidence="2">Y-94</strain>
    </source>
</reference>
<dbReference type="Pfam" id="PF11927">
    <property type="entry name" value="HODM_asu-like"/>
    <property type="match status" value="1"/>
</dbReference>
<dbReference type="Proteomes" id="UP000053095">
    <property type="component" value="Unassembled WGS sequence"/>
</dbReference>
<evidence type="ECO:0000313" key="1">
    <source>
        <dbReference type="EMBL" id="GAM37108.1"/>
    </source>
</evidence>
<sequence length="304" mass="35721">MTMAQRKLDINNWFNYDHLFDKEHAAKIAMAKASDSENYVDYLDGIDEAVLELLEIIVTYVVKRYPDMFRTDGEYIYIDHLNEKYRIQAPFDLHPLTVCGLIVMDDLYVLKKGANNIFTLRGAFLACPTGWRLQQRIGWPLHQIHDPVPQWKERLRKSMERFFLNLRPSKAIQRNNLFIQPVGELFHIVPFDKNPKCTSVDQVHIRTELQSLTRLPRSHANVFTVRTYLVPLRDLRHEPEQLEILWDHVRNFPPDIAEYKCRHLWGDVFEQFCREVLGRNDPYIAGYAEEETTSNSLGKCPAGF</sequence>
<dbReference type="EMBL" id="DF933818">
    <property type="protein sequence ID" value="GAM37108.1"/>
    <property type="molecule type" value="Genomic_DNA"/>
</dbReference>
<name>A0A6V8H8U4_TALPI</name>
<dbReference type="AlphaFoldDB" id="A0A6V8H8U4"/>
<keyword evidence="2" id="KW-1185">Reference proteome</keyword>
<organism evidence="1 2">
    <name type="scientific">Talaromyces pinophilus</name>
    <name type="common">Penicillium pinophilum</name>
    <dbReference type="NCBI Taxonomy" id="128442"/>
    <lineage>
        <taxon>Eukaryota</taxon>
        <taxon>Fungi</taxon>
        <taxon>Dikarya</taxon>
        <taxon>Ascomycota</taxon>
        <taxon>Pezizomycotina</taxon>
        <taxon>Eurotiomycetes</taxon>
        <taxon>Eurotiomycetidae</taxon>
        <taxon>Eurotiales</taxon>
        <taxon>Trichocomaceae</taxon>
        <taxon>Talaromyces</taxon>
        <taxon>Talaromyces sect. Talaromyces</taxon>
    </lineage>
</organism>
<proteinExistence type="predicted"/>